<protein>
    <submittedName>
        <fullName evidence="3">Uncharacterized protein</fullName>
    </submittedName>
</protein>
<keyword evidence="2" id="KW-0472">Membrane</keyword>
<keyword evidence="2" id="KW-1133">Transmembrane helix</keyword>
<feature type="transmembrane region" description="Helical" evidence="2">
    <location>
        <begin position="285"/>
        <end position="307"/>
    </location>
</feature>
<name>A0A6C0LEW9_9ZZZZ</name>
<accession>A0A6C0LEW9</accession>
<dbReference type="AlphaFoldDB" id="A0A6C0LEW9"/>
<evidence type="ECO:0000313" key="3">
    <source>
        <dbReference type="EMBL" id="QHU29093.1"/>
    </source>
</evidence>
<evidence type="ECO:0000256" key="2">
    <source>
        <dbReference type="SAM" id="Phobius"/>
    </source>
</evidence>
<dbReference type="EMBL" id="MN740481">
    <property type="protein sequence ID" value="QHU29093.1"/>
    <property type="molecule type" value="Genomic_DNA"/>
</dbReference>
<keyword evidence="2" id="KW-0812">Transmembrane</keyword>
<feature type="region of interest" description="Disordered" evidence="1">
    <location>
        <begin position="1"/>
        <end position="45"/>
    </location>
</feature>
<feature type="compositionally biased region" description="Low complexity" evidence="1">
    <location>
        <begin position="28"/>
        <end position="45"/>
    </location>
</feature>
<evidence type="ECO:0000256" key="1">
    <source>
        <dbReference type="SAM" id="MobiDB-lite"/>
    </source>
</evidence>
<proteinExistence type="predicted"/>
<reference evidence="3" key="1">
    <citation type="journal article" date="2020" name="Nature">
        <title>Giant virus diversity and host interactions through global metagenomics.</title>
        <authorList>
            <person name="Schulz F."/>
            <person name="Roux S."/>
            <person name="Paez-Espino D."/>
            <person name="Jungbluth S."/>
            <person name="Walsh D.A."/>
            <person name="Denef V.J."/>
            <person name="McMahon K.D."/>
            <person name="Konstantinidis K.T."/>
            <person name="Eloe-Fadrosh E.A."/>
            <person name="Kyrpides N.C."/>
            <person name="Woyke T."/>
        </authorList>
    </citation>
    <scope>NUCLEOTIDE SEQUENCE</scope>
    <source>
        <strain evidence="3">GVMAG-M-3300027804-47</strain>
    </source>
</reference>
<organism evidence="3">
    <name type="scientific">viral metagenome</name>
    <dbReference type="NCBI Taxonomy" id="1070528"/>
    <lineage>
        <taxon>unclassified sequences</taxon>
        <taxon>metagenomes</taxon>
        <taxon>organismal metagenomes</taxon>
    </lineage>
</organism>
<sequence>MNYSTLQEAYNIDTFEKKPRPSQKQNRNNGAGNANPSANTATNVNTTPSYVETSKLASNSNKIQGGSCSPLQAPTYNIPISNDCKKEHSDAMNVFLDSGANNGNTSSNGSANTNPTAQMTSMFNLKNSGSDSRDNVMPFYDEDLEQYFNINNLNDEVKYNSNSYMPNSNKQSYTNNDTGEYTNNNTMLKHGNNLLNNPGYNLTPEEKKSAEEAIAYLKSIEEKITRNSIADPVMPPANTGPGGFKSPAQTTSTALVPLPPPPVITTPAPASPLVIPAKTDKSENYLYNAIFNISILLIIGIAIILLCDQMVELSIQIGMKRAVYILEPFIKAQTTA</sequence>